<accession>X1Q268</accession>
<gene>
    <name evidence="1" type="ORF">S06H3_39556</name>
</gene>
<protein>
    <submittedName>
        <fullName evidence="1">Uncharacterized protein</fullName>
    </submittedName>
</protein>
<proteinExistence type="predicted"/>
<reference evidence="1" key="1">
    <citation type="journal article" date="2014" name="Front. Microbiol.">
        <title>High frequency of phylogenetically diverse reductive dehalogenase-homologous genes in deep subseafloor sedimentary metagenomes.</title>
        <authorList>
            <person name="Kawai M."/>
            <person name="Futagami T."/>
            <person name="Toyoda A."/>
            <person name="Takaki Y."/>
            <person name="Nishi S."/>
            <person name="Hori S."/>
            <person name="Arai W."/>
            <person name="Tsubouchi T."/>
            <person name="Morono Y."/>
            <person name="Uchiyama I."/>
            <person name="Ito T."/>
            <person name="Fujiyama A."/>
            <person name="Inagaki F."/>
            <person name="Takami H."/>
        </authorList>
    </citation>
    <scope>NUCLEOTIDE SEQUENCE</scope>
    <source>
        <strain evidence="1">Expedition CK06-06</strain>
    </source>
</reference>
<sequence>MGTVKIWVTKASETEVGGAAENVPGSRYIKRWCDFDPETV</sequence>
<dbReference type="AlphaFoldDB" id="X1Q268"/>
<feature type="non-terminal residue" evidence="1">
    <location>
        <position position="40"/>
    </location>
</feature>
<dbReference type="EMBL" id="BARV01024209">
    <property type="protein sequence ID" value="GAI45170.1"/>
    <property type="molecule type" value="Genomic_DNA"/>
</dbReference>
<organism evidence="1">
    <name type="scientific">marine sediment metagenome</name>
    <dbReference type="NCBI Taxonomy" id="412755"/>
    <lineage>
        <taxon>unclassified sequences</taxon>
        <taxon>metagenomes</taxon>
        <taxon>ecological metagenomes</taxon>
    </lineage>
</organism>
<comment type="caution">
    <text evidence="1">The sequence shown here is derived from an EMBL/GenBank/DDBJ whole genome shotgun (WGS) entry which is preliminary data.</text>
</comment>
<evidence type="ECO:0000313" key="1">
    <source>
        <dbReference type="EMBL" id="GAI45170.1"/>
    </source>
</evidence>
<name>X1Q268_9ZZZZ</name>